<sequence length="433" mass="47385">MGKLTKISTTVVSHAGMESSENTNNFYVDGRYMYEHETDNVQVTLEKSGEEFIFAVSDGMDRTSPGKNTHVSMAVELKRLDRQLKGTGGDIESKLVQIKEKFDEIDNLIYSMDIGSNTGKQREMSGAAVFISEGRIASLSRGRTRIFSLRNGSLKSVSGEENKAEKLLKMGILTNEQLKELSSNISSHAGDRRKGAGKAKIEDIEEGDLYLICTRSVYDAVDDEKLHEILSLRRDTGYIANMLLKEAIKHDASSSMTVMIIRLEEPEGFSRESFVPAAGQAKKGFEHKAAKKRENVLTYIASGLVCIIIIGVLVWLFYGQLFGGGEDRTADNMNSSSSSVSTADLPDGDLPDDGEKMPPEDGGDDPQGSLPTGGGDDAVPEDIQHVVVSGDTLQGISQKYYKDTQKYTIIMEANGIKDPNQLHIGDVLIIPQQ</sequence>
<evidence type="ECO:0000313" key="5">
    <source>
        <dbReference type="Proteomes" id="UP000253034"/>
    </source>
</evidence>
<dbReference type="Gene3D" id="3.10.350.10">
    <property type="entry name" value="LysM domain"/>
    <property type="match status" value="1"/>
</dbReference>
<dbReference type="RefSeq" id="WP_170138190.1">
    <property type="nucleotide sequence ID" value="NZ_QPJT01000021.1"/>
</dbReference>
<dbReference type="EMBL" id="QPJT01000021">
    <property type="protein sequence ID" value="RCX12530.1"/>
    <property type="molecule type" value="Genomic_DNA"/>
</dbReference>
<dbReference type="SMART" id="SM00257">
    <property type="entry name" value="LysM"/>
    <property type="match status" value="1"/>
</dbReference>
<keyword evidence="5" id="KW-1185">Reference proteome</keyword>
<keyword evidence="2" id="KW-0812">Transmembrane</keyword>
<dbReference type="InterPro" id="IPR036779">
    <property type="entry name" value="LysM_dom_sf"/>
</dbReference>
<proteinExistence type="predicted"/>
<feature type="domain" description="LysM" evidence="3">
    <location>
        <begin position="383"/>
        <end position="430"/>
    </location>
</feature>
<accession>A0A369AT40</accession>
<dbReference type="Pfam" id="PF01476">
    <property type="entry name" value="LysM"/>
    <property type="match status" value="1"/>
</dbReference>
<dbReference type="SUPFAM" id="SSF54106">
    <property type="entry name" value="LysM domain"/>
    <property type="match status" value="1"/>
</dbReference>
<gene>
    <name evidence="4" type="ORF">DFR58_12134</name>
</gene>
<evidence type="ECO:0000259" key="3">
    <source>
        <dbReference type="PROSITE" id="PS51782"/>
    </source>
</evidence>
<feature type="compositionally biased region" description="Low complexity" evidence="1">
    <location>
        <begin position="335"/>
        <end position="345"/>
    </location>
</feature>
<protein>
    <submittedName>
        <fullName evidence="4">Serine/threonine protein phosphatase PrpC</fullName>
    </submittedName>
</protein>
<dbReference type="Gene3D" id="3.60.40.10">
    <property type="entry name" value="PPM-type phosphatase domain"/>
    <property type="match status" value="1"/>
</dbReference>
<evidence type="ECO:0000256" key="2">
    <source>
        <dbReference type="SAM" id="Phobius"/>
    </source>
</evidence>
<evidence type="ECO:0000313" key="4">
    <source>
        <dbReference type="EMBL" id="RCX12530.1"/>
    </source>
</evidence>
<keyword evidence="2" id="KW-0472">Membrane</keyword>
<dbReference type="AlphaFoldDB" id="A0A369AT40"/>
<dbReference type="CDD" id="cd00118">
    <property type="entry name" value="LysM"/>
    <property type="match status" value="1"/>
</dbReference>
<dbReference type="InterPro" id="IPR036457">
    <property type="entry name" value="PPM-type-like_dom_sf"/>
</dbReference>
<dbReference type="SUPFAM" id="SSF81606">
    <property type="entry name" value="PP2C-like"/>
    <property type="match status" value="1"/>
</dbReference>
<dbReference type="InterPro" id="IPR018392">
    <property type="entry name" value="LysM"/>
</dbReference>
<reference evidence="4 5" key="1">
    <citation type="submission" date="2018-07" db="EMBL/GenBank/DDBJ databases">
        <title>Genomic Encyclopedia of Type Strains, Phase IV (KMG-IV): sequencing the most valuable type-strain genomes for metagenomic binning, comparative biology and taxonomic classification.</title>
        <authorList>
            <person name="Goeker M."/>
        </authorList>
    </citation>
    <scope>NUCLEOTIDE SEQUENCE [LARGE SCALE GENOMIC DNA]</scope>
    <source>
        <strain evidence="4 5">DSM 27016</strain>
    </source>
</reference>
<comment type="caution">
    <text evidence="4">The sequence shown here is derived from an EMBL/GenBank/DDBJ whole genome shotgun (WGS) entry which is preliminary data.</text>
</comment>
<evidence type="ECO:0000256" key="1">
    <source>
        <dbReference type="SAM" id="MobiDB-lite"/>
    </source>
</evidence>
<dbReference type="PROSITE" id="PS51782">
    <property type="entry name" value="LYSM"/>
    <property type="match status" value="1"/>
</dbReference>
<feature type="region of interest" description="Disordered" evidence="1">
    <location>
        <begin position="332"/>
        <end position="380"/>
    </location>
</feature>
<keyword evidence="2" id="KW-1133">Transmembrane helix</keyword>
<name>A0A369AT40_9FIRM</name>
<dbReference type="Proteomes" id="UP000253034">
    <property type="component" value="Unassembled WGS sequence"/>
</dbReference>
<organism evidence="4 5">
    <name type="scientific">Anaerobacterium chartisolvens</name>
    <dbReference type="NCBI Taxonomy" id="1297424"/>
    <lineage>
        <taxon>Bacteria</taxon>
        <taxon>Bacillati</taxon>
        <taxon>Bacillota</taxon>
        <taxon>Clostridia</taxon>
        <taxon>Eubacteriales</taxon>
        <taxon>Oscillospiraceae</taxon>
        <taxon>Anaerobacterium</taxon>
    </lineage>
</organism>
<feature type="transmembrane region" description="Helical" evidence="2">
    <location>
        <begin position="296"/>
        <end position="318"/>
    </location>
</feature>